<evidence type="ECO:0000313" key="2">
    <source>
        <dbReference type="EMBL" id="PXF47661.1"/>
    </source>
</evidence>
<evidence type="ECO:0000313" key="3">
    <source>
        <dbReference type="Proteomes" id="UP000247409"/>
    </source>
</evidence>
<keyword evidence="1" id="KW-0812">Transmembrane</keyword>
<organism evidence="2 3">
    <name type="scientific">Gracilariopsis chorda</name>
    <dbReference type="NCBI Taxonomy" id="448386"/>
    <lineage>
        <taxon>Eukaryota</taxon>
        <taxon>Rhodophyta</taxon>
        <taxon>Florideophyceae</taxon>
        <taxon>Rhodymeniophycidae</taxon>
        <taxon>Gracilariales</taxon>
        <taxon>Gracilariaceae</taxon>
        <taxon>Gracilariopsis</taxon>
    </lineage>
</organism>
<accession>A0A2V3IZT8</accession>
<dbReference type="AlphaFoldDB" id="A0A2V3IZT8"/>
<keyword evidence="1" id="KW-1133">Transmembrane helix</keyword>
<keyword evidence="3" id="KW-1185">Reference proteome</keyword>
<comment type="caution">
    <text evidence="2">The sequence shown here is derived from an EMBL/GenBank/DDBJ whole genome shotgun (WGS) entry which is preliminary data.</text>
</comment>
<gene>
    <name evidence="2" type="ORF">BWQ96_02523</name>
</gene>
<dbReference type="Proteomes" id="UP000247409">
    <property type="component" value="Unassembled WGS sequence"/>
</dbReference>
<feature type="transmembrane region" description="Helical" evidence="1">
    <location>
        <begin position="74"/>
        <end position="93"/>
    </location>
</feature>
<sequence>MNVMNPIRSTARIALRSYSTPPSSSTRSAHIIYNNPRRLRAAGMTLLAVGQAGFWGMATALAQQAPEPLISSGWTVAGVGLSAAFAAMVNAYLRRNVAEIALLNGASIRVTAHSFGGMLSTPVVFTPHTIVRGPKRDDPSERYWTFGVKSSSPRPFYYFVDTSHGVLDRHALAALVNGGEHLMAFSHKRDAQIMTSRWHQWQQISGKQ</sequence>
<reference evidence="2 3" key="1">
    <citation type="journal article" date="2018" name="Mol. Biol. Evol.">
        <title>Analysis of the draft genome of the red seaweed Gracilariopsis chorda provides insights into genome size evolution in Rhodophyta.</title>
        <authorList>
            <person name="Lee J."/>
            <person name="Yang E.C."/>
            <person name="Graf L."/>
            <person name="Yang J.H."/>
            <person name="Qiu H."/>
            <person name="Zel Zion U."/>
            <person name="Chan C.X."/>
            <person name="Stephens T.G."/>
            <person name="Weber A.P.M."/>
            <person name="Boo G.H."/>
            <person name="Boo S.M."/>
            <person name="Kim K.M."/>
            <person name="Shin Y."/>
            <person name="Jung M."/>
            <person name="Lee S.J."/>
            <person name="Yim H.S."/>
            <person name="Lee J.H."/>
            <person name="Bhattacharya D."/>
            <person name="Yoon H.S."/>
        </authorList>
    </citation>
    <scope>NUCLEOTIDE SEQUENCE [LARGE SCALE GENOMIC DNA]</scope>
    <source>
        <strain evidence="2 3">SKKU-2015</strain>
        <tissue evidence="2">Whole body</tissue>
    </source>
</reference>
<dbReference type="OrthoDB" id="10336918at2759"/>
<name>A0A2V3IZT8_9FLOR</name>
<protein>
    <submittedName>
        <fullName evidence="2">Uncharacterized protein</fullName>
    </submittedName>
</protein>
<evidence type="ECO:0000256" key="1">
    <source>
        <dbReference type="SAM" id="Phobius"/>
    </source>
</evidence>
<keyword evidence="1" id="KW-0472">Membrane</keyword>
<dbReference type="EMBL" id="NBIV01000021">
    <property type="protein sequence ID" value="PXF47661.1"/>
    <property type="molecule type" value="Genomic_DNA"/>
</dbReference>
<feature type="transmembrane region" description="Helical" evidence="1">
    <location>
        <begin position="41"/>
        <end position="62"/>
    </location>
</feature>
<proteinExistence type="predicted"/>